<gene>
    <name evidence="2" type="ORF">SNAT2548_LOCUS26745</name>
</gene>
<accession>A0A812SI69</accession>
<feature type="transmembrane region" description="Helical" evidence="1">
    <location>
        <begin position="173"/>
        <end position="200"/>
    </location>
</feature>
<keyword evidence="1" id="KW-0812">Transmembrane</keyword>
<feature type="transmembrane region" description="Helical" evidence="1">
    <location>
        <begin position="6"/>
        <end position="22"/>
    </location>
</feature>
<organism evidence="2 3">
    <name type="scientific">Symbiodinium natans</name>
    <dbReference type="NCBI Taxonomy" id="878477"/>
    <lineage>
        <taxon>Eukaryota</taxon>
        <taxon>Sar</taxon>
        <taxon>Alveolata</taxon>
        <taxon>Dinophyceae</taxon>
        <taxon>Suessiales</taxon>
        <taxon>Symbiodiniaceae</taxon>
        <taxon>Symbiodinium</taxon>
    </lineage>
</organism>
<protein>
    <submittedName>
        <fullName evidence="2">Uncharacterized protein</fullName>
    </submittedName>
</protein>
<comment type="caution">
    <text evidence="2">The sequence shown here is derived from an EMBL/GenBank/DDBJ whole genome shotgun (WGS) entry which is preliminary data.</text>
</comment>
<evidence type="ECO:0000256" key="1">
    <source>
        <dbReference type="SAM" id="Phobius"/>
    </source>
</evidence>
<keyword evidence="1" id="KW-1133">Transmembrane helix</keyword>
<proteinExistence type="predicted"/>
<dbReference type="Proteomes" id="UP000604046">
    <property type="component" value="Unassembled WGS sequence"/>
</dbReference>
<sequence>MDSALATLIFLFDLFVYGHYYVHYDLFQRNNQKKFLSSQPTKTIFLVHVLSGIFELSVGYVAVLMANSGSHTLSYVCTASALLFHIPTGLAMAPHVWGIKYLTVPGYVGVGLLRTGVALRVFVQDPTVFEQSWILLHMGVLVRFVSCYVVPFTSRGGRYGDLSISPVYHTMSVAIASAVTVALVFPPWYNILFLGAYAWFKMAYDNVPAVKNMIDSERCSAVYVWKSLYSGVPD</sequence>
<feature type="transmembrane region" description="Helical" evidence="1">
    <location>
        <begin position="134"/>
        <end position="152"/>
    </location>
</feature>
<keyword evidence="1" id="KW-0472">Membrane</keyword>
<feature type="transmembrane region" description="Helical" evidence="1">
    <location>
        <begin position="43"/>
        <end position="66"/>
    </location>
</feature>
<keyword evidence="3" id="KW-1185">Reference proteome</keyword>
<evidence type="ECO:0000313" key="2">
    <source>
        <dbReference type="EMBL" id="CAE7476122.1"/>
    </source>
</evidence>
<dbReference type="OrthoDB" id="10279001at2759"/>
<evidence type="ECO:0000313" key="3">
    <source>
        <dbReference type="Proteomes" id="UP000604046"/>
    </source>
</evidence>
<dbReference type="AlphaFoldDB" id="A0A812SI69"/>
<dbReference type="EMBL" id="CAJNDS010002440">
    <property type="protein sequence ID" value="CAE7476122.1"/>
    <property type="molecule type" value="Genomic_DNA"/>
</dbReference>
<name>A0A812SI69_9DINO</name>
<reference evidence="2" key="1">
    <citation type="submission" date="2021-02" db="EMBL/GenBank/DDBJ databases">
        <authorList>
            <person name="Dougan E. K."/>
            <person name="Rhodes N."/>
            <person name="Thang M."/>
            <person name="Chan C."/>
        </authorList>
    </citation>
    <scope>NUCLEOTIDE SEQUENCE</scope>
</reference>